<feature type="region of interest" description="Disordered" evidence="1">
    <location>
        <begin position="948"/>
        <end position="975"/>
    </location>
</feature>
<evidence type="ECO:0000313" key="3">
    <source>
        <dbReference type="Proteomes" id="UP000198284"/>
    </source>
</evidence>
<evidence type="ECO:0000256" key="1">
    <source>
        <dbReference type="SAM" id="MobiDB-lite"/>
    </source>
</evidence>
<feature type="compositionally biased region" description="Low complexity" evidence="1">
    <location>
        <begin position="21"/>
        <end position="38"/>
    </location>
</feature>
<feature type="compositionally biased region" description="Polar residues" evidence="1">
    <location>
        <begin position="1121"/>
        <end position="1139"/>
    </location>
</feature>
<dbReference type="Proteomes" id="UP000198284">
    <property type="component" value="Unassembled WGS sequence"/>
</dbReference>
<reference evidence="2 3" key="1">
    <citation type="submission" date="2017-06" db="EMBL/GenBank/DDBJ databases">
        <authorList>
            <person name="Kim H.J."/>
            <person name="Triplett B.A."/>
        </authorList>
    </citation>
    <scope>NUCLEOTIDE SEQUENCE [LARGE SCALE GENOMIC DNA]</scope>
    <source>
        <strain evidence="2 3">U15</strain>
    </source>
</reference>
<proteinExistence type="predicted"/>
<keyword evidence="3" id="KW-1185">Reference proteome</keyword>
<dbReference type="EMBL" id="FZOT01000013">
    <property type="protein sequence ID" value="SNT07294.1"/>
    <property type="molecule type" value="Genomic_DNA"/>
</dbReference>
<sequence length="1572" mass="170037">MSGRNLGPSQSTSREKTSTISPQSSPVLSNSSKQSNSKSHSKTGENSTAQSWLNQLNRNLEIRYVPQTVGPPNYLDPQYRANVKVRLDQVVRSLSNGQVTSIEHLVYFYSNHAAVNWSGEGGPTFSMLSRALQKDLESSSTGINLWKDLLSPQGKGILESRRRERPTLNVGADVPVRVSVEVDHRLIKTDVTPELKYNRKTNKKEVVGYYLDGYYEGPVDSPLVTDTSVSKRRKLTSKTGQPITDLNAAMDRAREVIKNHGFTYKTDGPQPAAATSQAPLNAKQLAKMDWNARLRWVTKDIFNLNSLGGRVGEQFSEMIQSPLFWGGVVLFTASWLKGWGKLAELAAWGFGAAELVHIFTELKKIKELIDRPSVANMERAAELINGLVARVTLDGLMAVGGYAMKKFGPNNAKPNKPAETAKAGVSPNTRTTKTEPASGNASGSTQNSIPKSTVRNSLAENRNSPSKASGVSPKTNGTPQATLENRNRSASTMNSVMEKRSAQVRPEPLRGQSAGKNQPLREKTSTASTATKPGQVRIIKRRSNPVTSHESRGTGGATSLKKPRKENGSAAQPVQKALPGTAPVPTSRMLPAKSTPNNTAKPVTVMSPKLQQALQLERDLPGTEWERFFNNLDPVTRSQLDTAKTGQGNIGQRTPQAYQRPYQYTTPLQNPLNKAEVVAGTVTVYTPGKVPRQIQIEQGININGGNRGTHAGKGSLQIAGEIEGAYKIMVTLPGNKIGAFAAVTLNDPRALSYGGPKNTAYLSHVVNSAQDIRYPELFSHGPVGKNSTVPRAVSTLLPEVVAIARDNGQAAIVFYTKNFKAGEVYTGTAKDLMQNGSLSGVKIWEHANSNWRISLAIETPTRLGSPASSTRVQELSSTAIDNAMASLPKTGEPHTIQYETANPNELTSFIELGQAYLKQGRISAYQAIRVADRQGKPSFILEMQPKREGVHSLEPASPRNAKQTPQTPPVAQPSLSERVRLLTEEGTLSGFTVFKDRSLTRVALENESLPRLGSPAASRKIGTLSEPVLQNAIASVRMENPETLYFSTENPAEVSSFVRMAQSFLEKGRVDAYQATRIQGKNGKPAYLLEMKPKPAKTTPGLKQPESYLPKWPVDPRELPSISSKAKNPPRSGSGTSEPLTAKPSGVAEQAPKVPLAPDQHNPWQLGGTKSSAASTTTAAKPTANTDVIPNQSKPWWQRLTYQSPIDSALNATAKVVGNLSVRSKDALLKRIKETLPNSPLFNDIKVAKWVTEGVLRDSLTKIADTPLGKTINSFYGNSGVHKTIETIYHAAEVTKSPIKIGRDAAIAVIARGLTNGQTQHLQFKPGDTDLTPLEKQIARRLALPKNVQVDVWVAPIPGMETTNGYAIIGGFQADHMALPPGMPGQPGTAQAGGVIGKTTSFFPTAGWYGPSGALLWNFGTENFGVGQYGRASLLALTANLPKVEMDWNRNVTQTRVNEVSVAVSASPLNLYTTDRFTVGPINYMDTRISGPLNLATINFLDLIGLRNPLKVKTGVTGYREGFINGNGGFNPNGKDVEAVGKAMNYILGPIKHLLSPAQNSEAQNKKPATKK</sequence>
<gene>
    <name evidence="2" type="ORF">SAMN06265795_11325</name>
</gene>
<name>A0A239JR97_9BURK</name>
<feature type="region of interest" description="Disordered" evidence="1">
    <location>
        <begin position="406"/>
        <end position="602"/>
    </location>
</feature>
<feature type="region of interest" description="Disordered" evidence="1">
    <location>
        <begin position="1"/>
        <end position="48"/>
    </location>
</feature>
<protein>
    <submittedName>
        <fullName evidence="2">Uncharacterized protein</fullName>
    </submittedName>
</protein>
<accession>A0A239JR97</accession>
<feature type="compositionally biased region" description="Polar residues" evidence="1">
    <location>
        <begin position="426"/>
        <end position="495"/>
    </location>
</feature>
<dbReference type="RefSeq" id="WP_143131329.1">
    <property type="nucleotide sequence ID" value="NZ_FZOT01000013.1"/>
</dbReference>
<feature type="compositionally biased region" description="Low complexity" evidence="1">
    <location>
        <begin position="1169"/>
        <end position="1184"/>
    </location>
</feature>
<feature type="region of interest" description="Disordered" evidence="1">
    <location>
        <begin position="1093"/>
        <end position="1192"/>
    </location>
</feature>
<evidence type="ECO:0000313" key="2">
    <source>
        <dbReference type="EMBL" id="SNT07294.1"/>
    </source>
</evidence>
<organism evidence="2 3">
    <name type="scientific">Noviherbaspirillum humi</name>
    <dbReference type="NCBI Taxonomy" id="1688639"/>
    <lineage>
        <taxon>Bacteria</taxon>
        <taxon>Pseudomonadati</taxon>
        <taxon>Pseudomonadota</taxon>
        <taxon>Betaproteobacteria</taxon>
        <taxon>Burkholderiales</taxon>
        <taxon>Oxalobacteraceae</taxon>
        <taxon>Noviherbaspirillum</taxon>
    </lineage>
</organism>